<feature type="region of interest" description="Disordered" evidence="1">
    <location>
        <begin position="514"/>
        <end position="540"/>
    </location>
</feature>
<gene>
    <name evidence="4" type="ORF">AAE3_LOCUS9475</name>
</gene>
<feature type="compositionally biased region" description="Basic residues" evidence="1">
    <location>
        <begin position="469"/>
        <end position="480"/>
    </location>
</feature>
<feature type="compositionally biased region" description="Basic and acidic residues" evidence="1">
    <location>
        <begin position="439"/>
        <end position="450"/>
    </location>
</feature>
<evidence type="ECO:0000256" key="2">
    <source>
        <dbReference type="SAM" id="Phobius"/>
    </source>
</evidence>
<evidence type="ECO:0000313" key="5">
    <source>
        <dbReference type="Proteomes" id="UP000467700"/>
    </source>
</evidence>
<dbReference type="AlphaFoldDB" id="A0A8S0X4U7"/>
<dbReference type="OrthoDB" id="3056408at2759"/>
<dbReference type="Proteomes" id="UP000467700">
    <property type="component" value="Unassembled WGS sequence"/>
</dbReference>
<feature type="region of interest" description="Disordered" evidence="1">
    <location>
        <begin position="186"/>
        <end position="211"/>
    </location>
</feature>
<keyword evidence="2" id="KW-0812">Transmembrane</keyword>
<organism evidence="4 5">
    <name type="scientific">Cyclocybe aegerita</name>
    <name type="common">Black poplar mushroom</name>
    <name type="synonym">Agrocybe aegerita</name>
    <dbReference type="NCBI Taxonomy" id="1973307"/>
    <lineage>
        <taxon>Eukaryota</taxon>
        <taxon>Fungi</taxon>
        <taxon>Dikarya</taxon>
        <taxon>Basidiomycota</taxon>
        <taxon>Agaricomycotina</taxon>
        <taxon>Agaricomycetes</taxon>
        <taxon>Agaricomycetidae</taxon>
        <taxon>Agaricales</taxon>
        <taxon>Agaricineae</taxon>
        <taxon>Bolbitiaceae</taxon>
        <taxon>Cyclocybe</taxon>
    </lineage>
</organism>
<feature type="region of interest" description="Disordered" evidence="1">
    <location>
        <begin position="276"/>
        <end position="341"/>
    </location>
</feature>
<feature type="chain" id="PRO_5035768833" evidence="3">
    <location>
        <begin position="22"/>
        <end position="540"/>
    </location>
</feature>
<accession>A0A8S0X4U7</accession>
<reference evidence="4 5" key="1">
    <citation type="submission" date="2020-01" db="EMBL/GenBank/DDBJ databases">
        <authorList>
            <person name="Gupta K D."/>
        </authorList>
    </citation>
    <scope>NUCLEOTIDE SEQUENCE [LARGE SCALE GENOMIC DNA]</scope>
</reference>
<feature type="transmembrane region" description="Helical" evidence="2">
    <location>
        <begin position="138"/>
        <end position="159"/>
    </location>
</feature>
<keyword evidence="2" id="KW-0472">Membrane</keyword>
<sequence length="540" mass="57313">MRSWAICLPFWALLFGRIALALPGTTRHALVNRSEQDFFTMYGANYDLAPPDGERHLANIKDVFMVMTRSLNAELSAMTADPAAAPTPAPNADPFMVTAPPYMGPGPELLPTASPSPTRVSDDELLSSSHTPAPSHKMVVLGSVIGSILFFALCIFFLFNPAFSGRFCRGSGARKCIPSSHRPIAGPLPSEEVKEVKDDPSTPPGLPPSPSWVTVGFHKQGARSTVHQDDAAIDDTESVGDTIIEMPVDSSPAKSKFSVCSSEYLSLSSMSHVNVNRDSHLTDDSGTSTIKPDCPPAPAPTPSSPTPPYASPSPSPNSSPSRKPVRPPRPPTADSPALSDSVYLACSDQPYVIVAPQPLTDADLQPGPTGTSAPAVPNRIAPKKKMLTPSEFFALHVPAALAALGVGNGRPFGSGGGSKTVTGDDETTTRPLSEAADSAAEREREDERGSRTSQRHSRTKSAPALGRAGKLKGRKAKLGSRRASAENLGLITDQEEGGEDIDADPIARRVMQHRRSRSASGWAYPARAQSRRSFNDDSEV</sequence>
<evidence type="ECO:0000256" key="1">
    <source>
        <dbReference type="SAM" id="MobiDB-lite"/>
    </source>
</evidence>
<feature type="signal peptide" evidence="3">
    <location>
        <begin position="1"/>
        <end position="21"/>
    </location>
</feature>
<feature type="compositionally biased region" description="Pro residues" evidence="1">
    <location>
        <begin position="293"/>
        <end position="317"/>
    </location>
</feature>
<feature type="compositionally biased region" description="Basic and acidic residues" evidence="1">
    <location>
        <begin position="191"/>
        <end position="200"/>
    </location>
</feature>
<protein>
    <submittedName>
        <fullName evidence="4">Uncharacterized protein</fullName>
    </submittedName>
</protein>
<name>A0A8S0X4U7_CYCAE</name>
<feature type="region of interest" description="Disordered" evidence="1">
    <location>
        <begin position="405"/>
        <end position="484"/>
    </location>
</feature>
<keyword evidence="5" id="KW-1185">Reference proteome</keyword>
<keyword evidence="3" id="KW-0732">Signal</keyword>
<keyword evidence="2" id="KW-1133">Transmembrane helix</keyword>
<proteinExistence type="predicted"/>
<evidence type="ECO:0000256" key="3">
    <source>
        <dbReference type="SAM" id="SignalP"/>
    </source>
</evidence>
<feature type="compositionally biased region" description="Gly residues" evidence="1">
    <location>
        <begin position="406"/>
        <end position="418"/>
    </location>
</feature>
<comment type="caution">
    <text evidence="4">The sequence shown here is derived from an EMBL/GenBank/DDBJ whole genome shotgun (WGS) entry which is preliminary data.</text>
</comment>
<feature type="region of interest" description="Disordered" evidence="1">
    <location>
        <begin position="106"/>
        <end position="129"/>
    </location>
</feature>
<feature type="compositionally biased region" description="Pro residues" evidence="1">
    <location>
        <begin position="201"/>
        <end position="210"/>
    </location>
</feature>
<evidence type="ECO:0000313" key="4">
    <source>
        <dbReference type="EMBL" id="CAA7267192.1"/>
    </source>
</evidence>
<dbReference type="EMBL" id="CACVBS010000058">
    <property type="protein sequence ID" value="CAA7267192.1"/>
    <property type="molecule type" value="Genomic_DNA"/>
</dbReference>
<feature type="region of interest" description="Disordered" evidence="1">
    <location>
        <begin position="357"/>
        <end position="380"/>
    </location>
</feature>